<protein>
    <submittedName>
        <fullName evidence="1">Uncharacterized protein</fullName>
    </submittedName>
</protein>
<accession>A0ABQ9TAP6</accession>
<dbReference type="Proteomes" id="UP001266305">
    <property type="component" value="Unassembled WGS sequence"/>
</dbReference>
<evidence type="ECO:0000313" key="2">
    <source>
        <dbReference type="Proteomes" id="UP001266305"/>
    </source>
</evidence>
<sequence length="59" mass="6261">ESKPGPTVPCPLLTSLVGDDVHSHIAGQQRALPQDTIDRLHLKSVACVGKQMADVDPAF</sequence>
<feature type="non-terminal residue" evidence="1">
    <location>
        <position position="59"/>
    </location>
</feature>
<name>A0ABQ9TAP6_SAGOE</name>
<dbReference type="EMBL" id="JASSZA010000074">
    <property type="protein sequence ID" value="KAK2081798.1"/>
    <property type="molecule type" value="Genomic_DNA"/>
</dbReference>
<gene>
    <name evidence="1" type="ORF">P7K49_040741</name>
</gene>
<reference evidence="1 2" key="1">
    <citation type="submission" date="2023-05" db="EMBL/GenBank/DDBJ databases">
        <title>B98-5 Cell Line De Novo Hybrid Assembly: An Optical Mapping Approach.</title>
        <authorList>
            <person name="Kananen K."/>
            <person name="Auerbach J.A."/>
            <person name="Kautto E."/>
            <person name="Blachly J.S."/>
        </authorList>
    </citation>
    <scope>NUCLEOTIDE SEQUENCE [LARGE SCALE GENOMIC DNA]</scope>
    <source>
        <strain evidence="1">B95-8</strain>
        <tissue evidence="1">Cell line</tissue>
    </source>
</reference>
<keyword evidence="2" id="KW-1185">Reference proteome</keyword>
<comment type="caution">
    <text evidence="1">The sequence shown here is derived from an EMBL/GenBank/DDBJ whole genome shotgun (WGS) entry which is preliminary data.</text>
</comment>
<feature type="non-terminal residue" evidence="1">
    <location>
        <position position="1"/>
    </location>
</feature>
<organism evidence="1 2">
    <name type="scientific">Saguinus oedipus</name>
    <name type="common">Cotton-top tamarin</name>
    <name type="synonym">Oedipomidas oedipus</name>
    <dbReference type="NCBI Taxonomy" id="9490"/>
    <lineage>
        <taxon>Eukaryota</taxon>
        <taxon>Metazoa</taxon>
        <taxon>Chordata</taxon>
        <taxon>Craniata</taxon>
        <taxon>Vertebrata</taxon>
        <taxon>Euteleostomi</taxon>
        <taxon>Mammalia</taxon>
        <taxon>Eutheria</taxon>
        <taxon>Euarchontoglires</taxon>
        <taxon>Primates</taxon>
        <taxon>Haplorrhini</taxon>
        <taxon>Platyrrhini</taxon>
        <taxon>Cebidae</taxon>
        <taxon>Callitrichinae</taxon>
        <taxon>Saguinus</taxon>
    </lineage>
</organism>
<evidence type="ECO:0000313" key="1">
    <source>
        <dbReference type="EMBL" id="KAK2081798.1"/>
    </source>
</evidence>
<proteinExistence type="predicted"/>